<protein>
    <submittedName>
        <fullName evidence="2">Uncharacterized protein</fullName>
    </submittedName>
</protein>
<keyword evidence="3" id="KW-1185">Reference proteome</keyword>
<evidence type="ECO:0000256" key="1">
    <source>
        <dbReference type="SAM" id="MobiDB-lite"/>
    </source>
</evidence>
<feature type="compositionally biased region" description="Polar residues" evidence="1">
    <location>
        <begin position="1"/>
        <end position="17"/>
    </location>
</feature>
<evidence type="ECO:0000313" key="2">
    <source>
        <dbReference type="EMBL" id="MPC77612.1"/>
    </source>
</evidence>
<dbReference type="AlphaFoldDB" id="A0A5B7I1M7"/>
<gene>
    <name evidence="2" type="ORF">E2C01_072070</name>
</gene>
<dbReference type="Proteomes" id="UP000324222">
    <property type="component" value="Unassembled WGS sequence"/>
</dbReference>
<accession>A0A5B7I1M7</accession>
<dbReference type="EMBL" id="VSRR010046265">
    <property type="protein sequence ID" value="MPC77612.1"/>
    <property type="molecule type" value="Genomic_DNA"/>
</dbReference>
<evidence type="ECO:0000313" key="3">
    <source>
        <dbReference type="Proteomes" id="UP000324222"/>
    </source>
</evidence>
<proteinExistence type="predicted"/>
<reference evidence="2 3" key="1">
    <citation type="submission" date="2019-05" db="EMBL/GenBank/DDBJ databases">
        <title>Another draft genome of Portunus trituberculatus and its Hox gene families provides insights of decapod evolution.</title>
        <authorList>
            <person name="Jeong J.-H."/>
            <person name="Song I."/>
            <person name="Kim S."/>
            <person name="Choi T."/>
            <person name="Kim D."/>
            <person name="Ryu S."/>
            <person name="Kim W."/>
        </authorList>
    </citation>
    <scope>NUCLEOTIDE SEQUENCE [LARGE SCALE GENOMIC DNA]</scope>
    <source>
        <tissue evidence="2">Muscle</tissue>
    </source>
</reference>
<comment type="caution">
    <text evidence="2">The sequence shown here is derived from an EMBL/GenBank/DDBJ whole genome shotgun (WGS) entry which is preliminary data.</text>
</comment>
<name>A0A5B7I1M7_PORTR</name>
<organism evidence="2 3">
    <name type="scientific">Portunus trituberculatus</name>
    <name type="common">Swimming crab</name>
    <name type="synonym">Neptunus trituberculatus</name>
    <dbReference type="NCBI Taxonomy" id="210409"/>
    <lineage>
        <taxon>Eukaryota</taxon>
        <taxon>Metazoa</taxon>
        <taxon>Ecdysozoa</taxon>
        <taxon>Arthropoda</taxon>
        <taxon>Crustacea</taxon>
        <taxon>Multicrustacea</taxon>
        <taxon>Malacostraca</taxon>
        <taxon>Eumalacostraca</taxon>
        <taxon>Eucarida</taxon>
        <taxon>Decapoda</taxon>
        <taxon>Pleocyemata</taxon>
        <taxon>Brachyura</taxon>
        <taxon>Eubrachyura</taxon>
        <taxon>Portunoidea</taxon>
        <taxon>Portunidae</taxon>
        <taxon>Portuninae</taxon>
        <taxon>Portunus</taxon>
    </lineage>
</organism>
<feature type="region of interest" description="Disordered" evidence="1">
    <location>
        <begin position="1"/>
        <end position="28"/>
    </location>
</feature>
<sequence length="39" mass="4109">MMRTSSNTGITSNTASERYSGGCEKGDDSALYTTKFAAV</sequence>